<feature type="region of interest" description="Disordered" evidence="1">
    <location>
        <begin position="50"/>
        <end position="79"/>
    </location>
</feature>
<evidence type="ECO:0000313" key="3">
    <source>
        <dbReference type="EMBL" id="PKK65343.1"/>
    </source>
</evidence>
<dbReference type="InterPro" id="IPR011333">
    <property type="entry name" value="SKP1/BTB/POZ_sf"/>
</dbReference>
<dbReference type="SUPFAM" id="SSF54695">
    <property type="entry name" value="POZ domain"/>
    <property type="match status" value="1"/>
</dbReference>
<protein>
    <recommendedName>
        <fullName evidence="2">Potassium channel tetramerisation-type BTB domain-containing protein</fullName>
    </recommendedName>
</protein>
<dbReference type="VEuPathDB" id="FungiDB:RhiirFUN_015068"/>
<dbReference type="AlphaFoldDB" id="A0A2N1MUN9"/>
<dbReference type="EMBL" id="LLXL01001281">
    <property type="protein sequence ID" value="PKK65343.1"/>
    <property type="molecule type" value="Genomic_DNA"/>
</dbReference>
<comment type="caution">
    <text evidence="3">The sequence shown here is derived from an EMBL/GenBank/DDBJ whole genome shotgun (WGS) entry which is preliminary data.</text>
</comment>
<name>A0A2N1MUN9_9GLOM</name>
<reference evidence="3 4" key="1">
    <citation type="submission" date="2016-04" db="EMBL/GenBank/DDBJ databases">
        <title>Genome analyses suggest a sexual origin of heterokaryosis in a supposedly ancient asexual fungus.</title>
        <authorList>
            <person name="Ropars J."/>
            <person name="Sedzielewska K."/>
            <person name="Noel J."/>
            <person name="Charron P."/>
            <person name="Farinelli L."/>
            <person name="Marton T."/>
            <person name="Kruger M."/>
            <person name="Pelin A."/>
            <person name="Brachmann A."/>
            <person name="Corradi N."/>
        </authorList>
    </citation>
    <scope>NUCLEOTIDE SEQUENCE [LARGE SCALE GENOMIC DNA]</scope>
    <source>
        <strain evidence="3 4">C2</strain>
    </source>
</reference>
<evidence type="ECO:0000313" key="4">
    <source>
        <dbReference type="Proteomes" id="UP000233469"/>
    </source>
</evidence>
<evidence type="ECO:0000256" key="1">
    <source>
        <dbReference type="SAM" id="MobiDB-lite"/>
    </source>
</evidence>
<feature type="compositionally biased region" description="Low complexity" evidence="1">
    <location>
        <begin position="51"/>
        <end position="74"/>
    </location>
</feature>
<feature type="compositionally biased region" description="Polar residues" evidence="1">
    <location>
        <begin position="95"/>
        <end position="107"/>
    </location>
</feature>
<organism evidence="3 4">
    <name type="scientific">Rhizophagus irregularis</name>
    <dbReference type="NCBI Taxonomy" id="588596"/>
    <lineage>
        <taxon>Eukaryota</taxon>
        <taxon>Fungi</taxon>
        <taxon>Fungi incertae sedis</taxon>
        <taxon>Mucoromycota</taxon>
        <taxon>Glomeromycotina</taxon>
        <taxon>Glomeromycetes</taxon>
        <taxon>Glomerales</taxon>
        <taxon>Glomeraceae</taxon>
        <taxon>Rhizophagus</taxon>
    </lineage>
</organism>
<dbReference type="InterPro" id="IPR003131">
    <property type="entry name" value="T1-type_BTB"/>
</dbReference>
<dbReference type="Gene3D" id="3.30.710.10">
    <property type="entry name" value="Potassium Channel Kv1.1, Chain A"/>
    <property type="match status" value="1"/>
</dbReference>
<dbReference type="GO" id="GO:0051260">
    <property type="term" value="P:protein homooligomerization"/>
    <property type="evidence" value="ECO:0007669"/>
    <property type="project" value="InterPro"/>
</dbReference>
<evidence type="ECO:0000259" key="2">
    <source>
        <dbReference type="Pfam" id="PF02214"/>
    </source>
</evidence>
<feature type="region of interest" description="Disordered" evidence="1">
    <location>
        <begin position="94"/>
        <end position="140"/>
    </location>
</feature>
<feature type="non-terminal residue" evidence="3">
    <location>
        <position position="140"/>
    </location>
</feature>
<dbReference type="VEuPathDB" id="FungiDB:RhiirA1_541388"/>
<dbReference type="Proteomes" id="UP000233469">
    <property type="component" value="Unassembled WGS sequence"/>
</dbReference>
<reference evidence="3 4" key="2">
    <citation type="submission" date="2017-10" db="EMBL/GenBank/DDBJ databases">
        <title>Extensive intraspecific genome diversity in a model arbuscular mycorrhizal fungus.</title>
        <authorList>
            <person name="Chen E.C.H."/>
            <person name="Morin E."/>
            <person name="Baudet D."/>
            <person name="Noel J."/>
            <person name="Ndikumana S."/>
            <person name="Charron P."/>
            <person name="St-Onge C."/>
            <person name="Giorgi J."/>
            <person name="Grigoriev I.V."/>
            <person name="Roux C."/>
            <person name="Martin F.M."/>
            <person name="Corradi N."/>
        </authorList>
    </citation>
    <scope>NUCLEOTIDE SEQUENCE [LARGE SCALE GENOMIC DNA]</scope>
    <source>
        <strain evidence="3 4">C2</strain>
    </source>
</reference>
<feature type="domain" description="Potassium channel tetramerisation-type BTB" evidence="2">
    <location>
        <begin position="15"/>
        <end position="39"/>
    </location>
</feature>
<proteinExistence type="predicted"/>
<gene>
    <name evidence="3" type="ORF">RhiirC2_755233</name>
</gene>
<dbReference type="VEuPathDB" id="FungiDB:FUN_018625"/>
<feature type="compositionally biased region" description="Low complexity" evidence="1">
    <location>
        <begin position="108"/>
        <end position="125"/>
    </location>
</feature>
<dbReference type="Pfam" id="PF02214">
    <property type="entry name" value="BTB_2"/>
    <property type="match status" value="1"/>
</dbReference>
<accession>A0A2N1MUN9</accession>
<sequence length="140" mass="15375">MFHPRNQAMLHPVNGNEYFIDRNGHAFHYIMEYYRTGNIVWRPSPELPFENTTPSSNSSTTTISSINSVNNNGTHADHNNVIVPTGALAALSGVIKTNGSTPTQPSASTSNNNNNNNSNNINTSNQVLRRRHQCSHSSSP</sequence>